<dbReference type="Proteomes" id="UP000515563">
    <property type="component" value="Chromosome"/>
</dbReference>
<dbReference type="AlphaFoldDB" id="A0A7G6WXI2"/>
<evidence type="ECO:0000313" key="3">
    <source>
        <dbReference type="EMBL" id="QNE18697.1"/>
    </source>
</evidence>
<proteinExistence type="inferred from homology"/>
<protein>
    <submittedName>
        <fullName evidence="3">ImmA/IrrE family metallo-endopeptidase</fullName>
    </submittedName>
</protein>
<dbReference type="Pfam" id="PF01381">
    <property type="entry name" value="HTH_3"/>
    <property type="match status" value="1"/>
</dbReference>
<reference evidence="4" key="1">
    <citation type="submission" date="2019-09" db="EMBL/GenBank/DDBJ databases">
        <title>Antimicrobial potential of Antarctic Bacteria.</title>
        <authorList>
            <person name="Benaud N."/>
            <person name="Edwards R.J."/>
            <person name="Ferrari B.C."/>
        </authorList>
    </citation>
    <scope>NUCLEOTIDE SEQUENCE [LARGE SCALE GENOMIC DNA]</scope>
    <source>
        <strain evidence="4">SPB151</strain>
    </source>
</reference>
<evidence type="ECO:0000313" key="4">
    <source>
        <dbReference type="Proteomes" id="UP000515563"/>
    </source>
</evidence>
<feature type="domain" description="HTH cro/C1-type" evidence="2">
    <location>
        <begin position="11"/>
        <end position="65"/>
    </location>
</feature>
<dbReference type="SUPFAM" id="SSF47413">
    <property type="entry name" value="lambda repressor-like DNA-binding domains"/>
    <property type="match status" value="1"/>
</dbReference>
<dbReference type="GO" id="GO:0003677">
    <property type="term" value="F:DNA binding"/>
    <property type="evidence" value="ECO:0007669"/>
    <property type="project" value="InterPro"/>
</dbReference>
<dbReference type="PANTHER" id="PTHR43236">
    <property type="entry name" value="ANTITOXIN HIGA1"/>
    <property type="match status" value="1"/>
</dbReference>
<dbReference type="EMBL" id="CP043661">
    <property type="protein sequence ID" value="QNE18697.1"/>
    <property type="molecule type" value="Genomic_DNA"/>
</dbReference>
<dbReference type="InterPro" id="IPR001387">
    <property type="entry name" value="Cro/C1-type_HTH"/>
</dbReference>
<accession>A0A7G6WXI2</accession>
<name>A0A7G6WXI2_9ACTN</name>
<dbReference type="InterPro" id="IPR010982">
    <property type="entry name" value="Lambda_DNA-bd_dom_sf"/>
</dbReference>
<evidence type="ECO:0000256" key="1">
    <source>
        <dbReference type="ARBA" id="ARBA00007227"/>
    </source>
</evidence>
<dbReference type="PANTHER" id="PTHR43236:SF1">
    <property type="entry name" value="BLL7220 PROTEIN"/>
    <property type="match status" value="1"/>
</dbReference>
<dbReference type="Gene3D" id="1.10.10.2910">
    <property type="match status" value="1"/>
</dbReference>
<comment type="similarity">
    <text evidence="1">Belongs to the short-chain fatty acyl-CoA assimilation regulator (ScfR) family.</text>
</comment>
<dbReference type="Gene3D" id="1.10.260.40">
    <property type="entry name" value="lambda repressor-like DNA-binding domains"/>
    <property type="match status" value="1"/>
</dbReference>
<dbReference type="SMART" id="SM00530">
    <property type="entry name" value="HTH_XRE"/>
    <property type="match status" value="1"/>
</dbReference>
<gene>
    <name evidence="3" type="ORF">F1D05_13235</name>
</gene>
<dbReference type="InterPro" id="IPR010359">
    <property type="entry name" value="IrrE_HExxH"/>
</dbReference>
<sequence length="346" mass="38211">MNEQEIAPTRLKIARKRRGLTLTALAKSTDISSRSLSAYENGEWKPTSESLQTIAHVLDFPIQFFHGDELDEIPEDSVSFRAATKMTARQRDAALSAGRVALMFDRWIAERFDLPEASIPTLTGYDPESAADSLRARWGLGLRPIRNAVHLVEAHGIRVYSLPADTKSLDAFSLAWRGQPYIFLNTEKSGERGRFDVAHELGHLVMHGEHVVPHGPEIEAQANAFAAAFLMPRASVVAQGLRHATVPQIISAKTIWRVSALALTHRLHELDLTTDWGYRNAFVQLGRLGYRRDEPGGISREASLLHSKVLQSLREDGIGVKSSAATLGISVDDLKSYLFGLTLTTA</sequence>
<reference evidence="3 4" key="2">
    <citation type="journal article" date="2020" name="Microbiol. Resour. Announc.">
        <title>Antarctic desert soil bacteria exhibit high novel natural product potential, evaluated through long-read genome sequencing and comparative genomics.</title>
        <authorList>
            <person name="Benaud N."/>
            <person name="Edwards R.J."/>
            <person name="Amos T.G."/>
            <person name="D'Agostino P.M."/>
            <person name="Gutierrez-Chavez C."/>
            <person name="Montgomery K."/>
            <person name="Nicetic I."/>
            <person name="Ferrari B.C."/>
        </authorList>
    </citation>
    <scope>NUCLEOTIDE SEQUENCE [LARGE SCALE GENOMIC DNA]</scope>
    <source>
        <strain evidence="3 4">SPB151</strain>
    </source>
</reference>
<dbReference type="Pfam" id="PF06114">
    <property type="entry name" value="Peptidase_M78"/>
    <property type="match status" value="1"/>
</dbReference>
<dbReference type="InterPro" id="IPR052345">
    <property type="entry name" value="Rad_response_metalloprotease"/>
</dbReference>
<dbReference type="RefSeq" id="WP_185447995.1">
    <property type="nucleotide sequence ID" value="NZ_CP043661.1"/>
</dbReference>
<dbReference type="CDD" id="cd00093">
    <property type="entry name" value="HTH_XRE"/>
    <property type="match status" value="1"/>
</dbReference>
<organism evidence="3 4">
    <name type="scientific">Kribbella qitaiheensis</name>
    <dbReference type="NCBI Taxonomy" id="1544730"/>
    <lineage>
        <taxon>Bacteria</taxon>
        <taxon>Bacillati</taxon>
        <taxon>Actinomycetota</taxon>
        <taxon>Actinomycetes</taxon>
        <taxon>Propionibacteriales</taxon>
        <taxon>Kribbellaceae</taxon>
        <taxon>Kribbella</taxon>
    </lineage>
</organism>
<keyword evidence="4" id="KW-1185">Reference proteome</keyword>
<dbReference type="PROSITE" id="PS50943">
    <property type="entry name" value="HTH_CROC1"/>
    <property type="match status" value="1"/>
</dbReference>
<dbReference type="KEGG" id="kqi:F1D05_13235"/>
<evidence type="ECO:0000259" key="2">
    <source>
        <dbReference type="PROSITE" id="PS50943"/>
    </source>
</evidence>